<dbReference type="SUPFAM" id="SSF52540">
    <property type="entry name" value="P-loop containing nucleoside triphosphate hydrolases"/>
    <property type="match status" value="1"/>
</dbReference>
<feature type="domain" description="Thymidylate kinase-like" evidence="10">
    <location>
        <begin position="8"/>
        <end position="186"/>
    </location>
</feature>
<organism evidence="11 12">
    <name type="scientific">Chrysophaeum taylorii</name>
    <dbReference type="NCBI Taxonomy" id="2483200"/>
    <lineage>
        <taxon>Eukaryota</taxon>
        <taxon>Sar</taxon>
        <taxon>Stramenopiles</taxon>
        <taxon>Ochrophyta</taxon>
        <taxon>Pelagophyceae</taxon>
        <taxon>Pelagomonadales</taxon>
        <taxon>Pelagomonadaceae</taxon>
        <taxon>Chrysophaeum</taxon>
    </lineage>
</organism>
<dbReference type="InterPro" id="IPR018095">
    <property type="entry name" value="Thymidylate_kin_CS"/>
</dbReference>
<evidence type="ECO:0000256" key="3">
    <source>
        <dbReference type="ARBA" id="ARBA00012980"/>
    </source>
</evidence>
<dbReference type="GO" id="GO:0005829">
    <property type="term" value="C:cytosol"/>
    <property type="evidence" value="ECO:0007669"/>
    <property type="project" value="TreeGrafter"/>
</dbReference>
<dbReference type="EC" id="2.7.4.9" evidence="3"/>
<dbReference type="PANTHER" id="PTHR10344:SF1">
    <property type="entry name" value="THYMIDYLATE KINASE"/>
    <property type="match status" value="1"/>
</dbReference>
<evidence type="ECO:0000256" key="2">
    <source>
        <dbReference type="ARBA" id="ARBA00009776"/>
    </source>
</evidence>
<dbReference type="PROSITE" id="PS01331">
    <property type="entry name" value="THYMIDYLATE_KINASE"/>
    <property type="match status" value="1"/>
</dbReference>
<dbReference type="EMBL" id="JAQMWT010000659">
    <property type="protein sequence ID" value="KAJ8598717.1"/>
    <property type="molecule type" value="Genomic_DNA"/>
</dbReference>
<name>A0AAD7U7H8_9STRA</name>
<evidence type="ECO:0000256" key="7">
    <source>
        <dbReference type="ARBA" id="ARBA00022741"/>
    </source>
</evidence>
<gene>
    <name evidence="11" type="ORF">CTAYLR_010218</name>
</gene>
<evidence type="ECO:0000313" key="11">
    <source>
        <dbReference type="EMBL" id="KAJ8598717.1"/>
    </source>
</evidence>
<dbReference type="GO" id="GO:0006227">
    <property type="term" value="P:dUDP biosynthetic process"/>
    <property type="evidence" value="ECO:0007669"/>
    <property type="project" value="TreeGrafter"/>
</dbReference>
<keyword evidence="7" id="KW-0547">Nucleotide-binding</keyword>
<dbReference type="Pfam" id="PF02223">
    <property type="entry name" value="Thymidylate_kin"/>
    <property type="match status" value="1"/>
</dbReference>
<dbReference type="GO" id="GO:0005524">
    <property type="term" value="F:ATP binding"/>
    <property type="evidence" value="ECO:0007669"/>
    <property type="project" value="UniProtKB-KW"/>
</dbReference>
<dbReference type="GO" id="GO:0006233">
    <property type="term" value="P:dTDP biosynthetic process"/>
    <property type="evidence" value="ECO:0007669"/>
    <property type="project" value="InterPro"/>
</dbReference>
<keyword evidence="5" id="KW-0808">Transferase</keyword>
<comment type="pathway">
    <text evidence="1">Pyrimidine metabolism; dTTP biosynthesis.</text>
</comment>
<dbReference type="InterPro" id="IPR027417">
    <property type="entry name" value="P-loop_NTPase"/>
</dbReference>
<dbReference type="Proteomes" id="UP001230188">
    <property type="component" value="Unassembled WGS sequence"/>
</dbReference>
<dbReference type="CDD" id="cd01672">
    <property type="entry name" value="TMPK"/>
    <property type="match status" value="1"/>
</dbReference>
<accession>A0AAD7U7H8</accession>
<dbReference type="Gene3D" id="3.40.50.300">
    <property type="entry name" value="P-loop containing nucleotide triphosphate hydrolases"/>
    <property type="match status" value="1"/>
</dbReference>
<keyword evidence="12" id="KW-1185">Reference proteome</keyword>
<comment type="caution">
    <text evidence="11">The sequence shown here is derived from an EMBL/GenBank/DDBJ whole genome shotgun (WGS) entry which is preliminary data.</text>
</comment>
<keyword evidence="8" id="KW-0418">Kinase</keyword>
<dbReference type="NCBIfam" id="TIGR00041">
    <property type="entry name" value="DTMP_kinase"/>
    <property type="match status" value="1"/>
</dbReference>
<evidence type="ECO:0000256" key="5">
    <source>
        <dbReference type="ARBA" id="ARBA00022679"/>
    </source>
</evidence>
<evidence type="ECO:0000256" key="4">
    <source>
        <dbReference type="ARBA" id="ARBA00017144"/>
    </source>
</evidence>
<dbReference type="FunFam" id="3.40.50.300:FF:000679">
    <property type="entry name" value="Thymidylate kinase"/>
    <property type="match status" value="1"/>
</dbReference>
<dbReference type="InterPro" id="IPR018094">
    <property type="entry name" value="Thymidylate_kinase"/>
</dbReference>
<dbReference type="GO" id="GO:0004550">
    <property type="term" value="F:nucleoside diphosphate kinase activity"/>
    <property type="evidence" value="ECO:0007669"/>
    <property type="project" value="TreeGrafter"/>
</dbReference>
<keyword evidence="9" id="KW-0067">ATP-binding</keyword>
<comment type="similarity">
    <text evidence="2">Belongs to the thymidylate kinase family.</text>
</comment>
<evidence type="ECO:0000256" key="9">
    <source>
        <dbReference type="ARBA" id="ARBA00022840"/>
    </source>
</evidence>
<dbReference type="GO" id="GO:0005739">
    <property type="term" value="C:mitochondrion"/>
    <property type="evidence" value="ECO:0007669"/>
    <property type="project" value="TreeGrafter"/>
</dbReference>
<evidence type="ECO:0000256" key="1">
    <source>
        <dbReference type="ARBA" id="ARBA00004992"/>
    </source>
</evidence>
<sequence length="206" mass="23420">MRGLFVVLEGVDRSGKSTQCVRLKEWLEGAGRTVDLWRFPDRSTEVGGLIDRYLKREIELDDRAVHLLFSANRWEMAERLQATLDSGTDVVCDRYAFSGVAFSAAKPDLDVDWCKAPDAGLPAPDLVLFLDIDHAKAQERGGFGAERYEVDDLQRAVKRNFDALENPLTWRRVDAAQDVDQVHRDIRVFVQEAIDKAQDSIISRLW</sequence>
<dbReference type="PANTHER" id="PTHR10344">
    <property type="entry name" value="THYMIDYLATE KINASE"/>
    <property type="match status" value="1"/>
</dbReference>
<dbReference type="HAMAP" id="MF_00165">
    <property type="entry name" value="Thymidylate_kinase"/>
    <property type="match status" value="1"/>
</dbReference>
<evidence type="ECO:0000256" key="6">
    <source>
        <dbReference type="ARBA" id="ARBA00022727"/>
    </source>
</evidence>
<evidence type="ECO:0000256" key="8">
    <source>
        <dbReference type="ARBA" id="ARBA00022777"/>
    </source>
</evidence>
<dbReference type="InterPro" id="IPR039430">
    <property type="entry name" value="Thymidylate_kin-like_dom"/>
</dbReference>
<keyword evidence="6" id="KW-0545">Nucleotide biosynthesis</keyword>
<dbReference type="GO" id="GO:0005634">
    <property type="term" value="C:nucleus"/>
    <property type="evidence" value="ECO:0007669"/>
    <property type="project" value="TreeGrafter"/>
</dbReference>
<dbReference type="GO" id="GO:0006235">
    <property type="term" value="P:dTTP biosynthetic process"/>
    <property type="evidence" value="ECO:0007669"/>
    <property type="project" value="TreeGrafter"/>
</dbReference>
<reference evidence="11" key="1">
    <citation type="submission" date="2023-01" db="EMBL/GenBank/DDBJ databases">
        <title>Metagenome sequencing of chrysophaentin producing Chrysophaeum taylorii.</title>
        <authorList>
            <person name="Davison J."/>
            <person name="Bewley C."/>
        </authorList>
    </citation>
    <scope>NUCLEOTIDE SEQUENCE</scope>
    <source>
        <strain evidence="11">NIES-1699</strain>
    </source>
</reference>
<dbReference type="AlphaFoldDB" id="A0AAD7U7H8"/>
<dbReference type="GO" id="GO:0004798">
    <property type="term" value="F:dTMP kinase activity"/>
    <property type="evidence" value="ECO:0007669"/>
    <property type="project" value="UniProtKB-EC"/>
</dbReference>
<proteinExistence type="inferred from homology"/>
<protein>
    <recommendedName>
        <fullName evidence="4">Thymidylate kinase</fullName>
        <ecNumber evidence="3">2.7.4.9</ecNumber>
    </recommendedName>
</protein>
<evidence type="ECO:0000313" key="12">
    <source>
        <dbReference type="Proteomes" id="UP001230188"/>
    </source>
</evidence>
<evidence type="ECO:0000259" key="10">
    <source>
        <dbReference type="Pfam" id="PF02223"/>
    </source>
</evidence>